<dbReference type="PANTHER" id="PTHR43369:SF2">
    <property type="entry name" value="PHOSPHORIBOSYLGLYCINAMIDE FORMYLTRANSFERASE"/>
    <property type="match status" value="1"/>
</dbReference>
<comment type="catalytic activity">
    <reaction evidence="4">
        <text>N(1)-(5-phospho-beta-D-ribosyl)glycinamide + (6R)-10-formyltetrahydrofolate = N(2)-formyl-N(1)-(5-phospho-beta-D-ribosyl)glycinamide + (6S)-5,6,7,8-tetrahydrofolate + H(+)</text>
        <dbReference type="Rhea" id="RHEA:15053"/>
        <dbReference type="ChEBI" id="CHEBI:15378"/>
        <dbReference type="ChEBI" id="CHEBI:57453"/>
        <dbReference type="ChEBI" id="CHEBI:143788"/>
        <dbReference type="ChEBI" id="CHEBI:147286"/>
        <dbReference type="ChEBI" id="CHEBI:195366"/>
        <dbReference type="EC" id="2.1.2.2"/>
    </reaction>
</comment>
<dbReference type="InterPro" id="IPR036477">
    <property type="entry name" value="Formyl_transf_N_sf"/>
</dbReference>
<sequence>MRVAVLVSGVGSIMEAIRDRGVTPELVLADRPCRGLAVAESLGIATALVDREGFMDANRTLYRERYSDAVLATLQDAKVELVALAGFGTILSGSVLEAFEGAMLNTHPSLLPSFPGWHAVEQALSSGVKVTGTTVHLVVPEVDAGPIVAQEPVRVLPGDDLVSLHDRIKAVERWLYPSVIVASQRCALPGTPWWSQINFRNELEQEVQQCRP</sequence>
<keyword evidence="2 4" id="KW-0808">Transferase</keyword>
<feature type="active site" description="Proton donor" evidence="4">
    <location>
        <position position="107"/>
    </location>
</feature>
<proteinExistence type="inferred from homology"/>
<feature type="binding site" evidence="4">
    <location>
        <position position="105"/>
    </location>
    <ligand>
        <name>(6R)-10-formyltetrahydrofolate</name>
        <dbReference type="ChEBI" id="CHEBI:195366"/>
    </ligand>
</feature>
<evidence type="ECO:0000259" key="5">
    <source>
        <dbReference type="Pfam" id="PF00551"/>
    </source>
</evidence>
<evidence type="ECO:0000313" key="7">
    <source>
        <dbReference type="Proteomes" id="UP000032336"/>
    </source>
</evidence>
<dbReference type="RefSeq" id="WP_052566119.1">
    <property type="nucleotide sequence ID" value="NZ_JQKF01000016.1"/>
</dbReference>
<dbReference type="Gene3D" id="3.40.50.170">
    <property type="entry name" value="Formyl transferase, N-terminal domain"/>
    <property type="match status" value="1"/>
</dbReference>
<dbReference type="EC" id="2.1.2.2" evidence="4"/>
<dbReference type="GO" id="GO:0005829">
    <property type="term" value="C:cytosol"/>
    <property type="evidence" value="ECO:0007669"/>
    <property type="project" value="TreeGrafter"/>
</dbReference>
<accession>A0A0D8FTW5</accession>
<dbReference type="UniPathway" id="UPA00074">
    <property type="reaction ID" value="UER00126"/>
</dbReference>
<dbReference type="PATRIC" id="fig|1121877.4.peg.2086"/>
<dbReference type="STRING" id="1121877.FEAC_18780"/>
<name>A0A0D8FTW5_9ACTN</name>
<dbReference type="GO" id="GO:0006189">
    <property type="term" value="P:'de novo' IMP biosynthetic process"/>
    <property type="evidence" value="ECO:0007669"/>
    <property type="project" value="UniProtKB-UniRule"/>
</dbReference>
<evidence type="ECO:0000313" key="6">
    <source>
        <dbReference type="EMBL" id="KJE76394.1"/>
    </source>
</evidence>
<dbReference type="InterPro" id="IPR004607">
    <property type="entry name" value="GART"/>
</dbReference>
<dbReference type="GO" id="GO:0004644">
    <property type="term" value="F:phosphoribosylglycinamide formyltransferase activity"/>
    <property type="evidence" value="ECO:0007669"/>
    <property type="project" value="UniProtKB-UniRule"/>
</dbReference>
<dbReference type="AlphaFoldDB" id="A0A0D8FTW5"/>
<dbReference type="EMBL" id="JXUW01000017">
    <property type="protein sequence ID" value="KJE76394.1"/>
    <property type="molecule type" value="Genomic_DNA"/>
</dbReference>
<keyword evidence="3 4" id="KW-0658">Purine biosynthesis</keyword>
<dbReference type="Pfam" id="PF00551">
    <property type="entry name" value="Formyl_trans_N"/>
    <property type="match status" value="1"/>
</dbReference>
<evidence type="ECO:0000256" key="3">
    <source>
        <dbReference type="ARBA" id="ARBA00022755"/>
    </source>
</evidence>
<keyword evidence="7" id="KW-1185">Reference proteome</keyword>
<dbReference type="InterPro" id="IPR002376">
    <property type="entry name" value="Formyl_transf_N"/>
</dbReference>
<dbReference type="GeneID" id="78373014"/>
<dbReference type="HAMAP" id="MF_01930">
    <property type="entry name" value="PurN"/>
    <property type="match status" value="1"/>
</dbReference>
<feature type="domain" description="Formyl transferase N-terminal" evidence="5">
    <location>
        <begin position="1"/>
        <end position="180"/>
    </location>
</feature>
<dbReference type="Proteomes" id="UP000032336">
    <property type="component" value="Unassembled WGS sequence"/>
</dbReference>
<dbReference type="SUPFAM" id="SSF53328">
    <property type="entry name" value="Formyltransferase"/>
    <property type="match status" value="1"/>
</dbReference>
<reference evidence="6 7" key="1">
    <citation type="submission" date="2015-01" db="EMBL/GenBank/DDBJ databases">
        <title>Draft genome of the acidophilic iron oxidizer Ferrimicrobium acidiphilum strain T23.</title>
        <authorList>
            <person name="Poehlein A."/>
            <person name="Eisen S."/>
            <person name="Schloemann M."/>
            <person name="Johnson B.D."/>
            <person name="Daniel R."/>
            <person name="Muehling M."/>
        </authorList>
    </citation>
    <scope>NUCLEOTIDE SEQUENCE [LARGE SCALE GENOMIC DNA]</scope>
    <source>
        <strain evidence="6 7">T23</strain>
    </source>
</reference>
<evidence type="ECO:0000256" key="4">
    <source>
        <dbReference type="HAMAP-Rule" id="MF_01930"/>
    </source>
</evidence>
<comment type="pathway">
    <text evidence="1 4">Purine metabolism; IMP biosynthesis via de novo pathway; N(2)-formyl-N(1)-(5-phospho-D-ribosyl)glycinamide from N(1)-(5-phospho-D-ribosyl)glycinamide (10-formyl THF route): step 1/1.</text>
</comment>
<organism evidence="6 7">
    <name type="scientific">Ferrimicrobium acidiphilum DSM 19497</name>
    <dbReference type="NCBI Taxonomy" id="1121877"/>
    <lineage>
        <taxon>Bacteria</taxon>
        <taxon>Bacillati</taxon>
        <taxon>Actinomycetota</taxon>
        <taxon>Acidimicrobiia</taxon>
        <taxon>Acidimicrobiales</taxon>
        <taxon>Acidimicrobiaceae</taxon>
        <taxon>Ferrimicrobium</taxon>
    </lineage>
</organism>
<dbReference type="NCBIfam" id="TIGR00639">
    <property type="entry name" value="PurN"/>
    <property type="match status" value="1"/>
</dbReference>
<feature type="site" description="Raises pKa of active site His" evidence="4">
    <location>
        <position position="143"/>
    </location>
</feature>
<gene>
    <name evidence="4 6" type="primary">purN</name>
    <name evidence="6" type="ORF">FEAC_18780</name>
</gene>
<evidence type="ECO:0000256" key="2">
    <source>
        <dbReference type="ARBA" id="ARBA00022679"/>
    </source>
</evidence>
<evidence type="ECO:0000256" key="1">
    <source>
        <dbReference type="ARBA" id="ARBA00005054"/>
    </source>
</evidence>
<dbReference type="CDD" id="cd08645">
    <property type="entry name" value="FMT_core_GART"/>
    <property type="match status" value="1"/>
</dbReference>
<comment type="caution">
    <text evidence="6">The sequence shown here is derived from an EMBL/GenBank/DDBJ whole genome shotgun (WGS) entry which is preliminary data.</text>
</comment>
<comment type="function">
    <text evidence="4">Catalyzes the transfer of a formyl group from 10-formyltetrahydrofolate to 5-phospho-ribosyl-glycinamide (GAR), producing 5-phospho-ribosyl-N-formylglycinamide (FGAR) and tetrahydrofolate.</text>
</comment>
<dbReference type="eggNOG" id="COG0299">
    <property type="taxonomic scope" value="Bacteria"/>
</dbReference>
<comment type="similarity">
    <text evidence="4">Belongs to the GART family.</text>
</comment>
<dbReference type="PANTHER" id="PTHR43369">
    <property type="entry name" value="PHOSPHORIBOSYLGLYCINAMIDE FORMYLTRANSFERASE"/>
    <property type="match status" value="1"/>
</dbReference>
<feature type="binding site" evidence="4">
    <location>
        <position position="63"/>
    </location>
    <ligand>
        <name>(6R)-10-formyltetrahydrofolate</name>
        <dbReference type="ChEBI" id="CHEBI:195366"/>
    </ligand>
</feature>
<protein>
    <recommendedName>
        <fullName evidence="4">Phosphoribosylglycinamide formyltransferase</fullName>
        <ecNumber evidence="4">2.1.2.2</ecNumber>
    </recommendedName>
    <alternativeName>
        <fullName evidence="4">5'-phosphoribosylglycinamide transformylase</fullName>
    </alternativeName>
    <alternativeName>
        <fullName evidence="4">GAR transformylase</fullName>
        <shortName evidence="4">GART</shortName>
    </alternativeName>
</protein>
<comment type="caution">
    <text evidence="4">Lacks conserved residue(s) required for the propagation of feature annotation.</text>
</comment>